<feature type="domain" description="FAD-binding" evidence="4">
    <location>
        <begin position="5"/>
        <end position="355"/>
    </location>
</feature>
<dbReference type="InterPro" id="IPR050641">
    <property type="entry name" value="RIFMO-like"/>
</dbReference>
<dbReference type="Gene3D" id="3.40.30.120">
    <property type="match status" value="1"/>
</dbReference>
<dbReference type="AlphaFoldDB" id="A0A7G1KK00"/>
<dbReference type="PRINTS" id="PR00420">
    <property type="entry name" value="RNGMNOXGNASE"/>
</dbReference>
<name>A0A7G1KK00_9NOCA</name>
<keyword evidence="2" id="KW-0285">Flavoprotein</keyword>
<dbReference type="Proteomes" id="UP000516173">
    <property type="component" value="Chromosome"/>
</dbReference>
<dbReference type="RefSeq" id="WP_187688669.1">
    <property type="nucleotide sequence ID" value="NZ_AP023396.1"/>
</dbReference>
<dbReference type="EMBL" id="AP023396">
    <property type="protein sequence ID" value="BCK55587.1"/>
    <property type="molecule type" value="Genomic_DNA"/>
</dbReference>
<organism evidence="5 6">
    <name type="scientific">Nocardia wallacei</name>
    <dbReference type="NCBI Taxonomy" id="480035"/>
    <lineage>
        <taxon>Bacteria</taxon>
        <taxon>Bacillati</taxon>
        <taxon>Actinomycetota</taxon>
        <taxon>Actinomycetes</taxon>
        <taxon>Mycobacteriales</taxon>
        <taxon>Nocardiaceae</taxon>
        <taxon>Nocardia</taxon>
    </lineage>
</organism>
<dbReference type="Pfam" id="PF01494">
    <property type="entry name" value="FAD_binding_3"/>
    <property type="match status" value="1"/>
</dbReference>
<dbReference type="KEGG" id="nwl:NWFMUON74_33590"/>
<evidence type="ECO:0000313" key="5">
    <source>
        <dbReference type="EMBL" id="BCK55587.1"/>
    </source>
</evidence>
<sequence>MTETFDVVVAGAGPVGLLLACELRLAGVDVLVVERLPEIDPTLKAGGVNVPTLQAFYRRGLLPRLNERRAVHVAAMQRFTGRAGEQPRRFGGHFAGMFLDGSLIDADDPVFAELGPIEGSPFVPQQDVEQILGDRAAELGVEIRRQVELTGFTDDGDCVTIWLGDTVIRADWLVGCDGGRSLVRKLAGFEFPGLDPVVTGYQAVAELADTEGLRPGWHTTDNGVYAYGPIPGRFLTVEVDGPPRDRNAPVTAGELQASLRKVSGVPVRITALHSATRFSDNTRQATDYRRGRVLLAGDAAHVHSPFGGQGLNLGIGDAMNLGWKLAAVVAGRSPVDLLDTYTAERHPVGEWVLEWTRAQVAVMRPDERSRAMRKVMRELLDTRDGATAVFKKISGILHRYDLGGGHALVGATAPDIELSDGTRLGEHCGDGRALLLDLADDPGLRALAAPWSSCVRVVCAKPAQPRELSALLVRPDGFVAWASDTGGEGLGEALSRWFGRPDRAR</sequence>
<dbReference type="InterPro" id="IPR002938">
    <property type="entry name" value="FAD-bd"/>
</dbReference>
<keyword evidence="6" id="KW-1185">Reference proteome</keyword>
<dbReference type="GeneID" id="80347891"/>
<accession>A0A7G1KK00</accession>
<comment type="cofactor">
    <cofactor evidence="1">
        <name>FAD</name>
        <dbReference type="ChEBI" id="CHEBI:57692"/>
    </cofactor>
</comment>
<evidence type="ECO:0000256" key="2">
    <source>
        <dbReference type="ARBA" id="ARBA00022630"/>
    </source>
</evidence>
<dbReference type="SUPFAM" id="SSF51905">
    <property type="entry name" value="FAD/NAD(P)-binding domain"/>
    <property type="match status" value="1"/>
</dbReference>
<dbReference type="PANTHER" id="PTHR43004">
    <property type="entry name" value="TRK SYSTEM POTASSIUM UPTAKE PROTEIN"/>
    <property type="match status" value="1"/>
</dbReference>
<dbReference type="GO" id="GO:0016709">
    <property type="term" value="F:oxidoreductase activity, acting on paired donors, with incorporation or reduction of molecular oxygen, NAD(P)H as one donor, and incorporation of one atom of oxygen"/>
    <property type="evidence" value="ECO:0007669"/>
    <property type="project" value="UniProtKB-ARBA"/>
</dbReference>
<dbReference type="Gene3D" id="3.50.50.60">
    <property type="entry name" value="FAD/NAD(P)-binding domain"/>
    <property type="match status" value="1"/>
</dbReference>
<dbReference type="GO" id="GO:0071949">
    <property type="term" value="F:FAD binding"/>
    <property type="evidence" value="ECO:0007669"/>
    <property type="project" value="InterPro"/>
</dbReference>
<reference evidence="5 6" key="1">
    <citation type="submission" date="2020-08" db="EMBL/GenBank/DDBJ databases">
        <title>Genome Sequencing of Nocardia wallacei strain FMUON74 and assembly.</title>
        <authorList>
            <person name="Toyokawa M."/>
            <person name="Uesaka K."/>
        </authorList>
    </citation>
    <scope>NUCLEOTIDE SEQUENCE [LARGE SCALE GENOMIC DNA]</scope>
    <source>
        <strain evidence="5 6">FMUON74</strain>
    </source>
</reference>
<gene>
    <name evidence="5" type="ORF">NWFMUON74_33590</name>
</gene>
<evidence type="ECO:0000259" key="4">
    <source>
        <dbReference type="Pfam" id="PF01494"/>
    </source>
</evidence>
<proteinExistence type="predicted"/>
<evidence type="ECO:0000256" key="3">
    <source>
        <dbReference type="ARBA" id="ARBA00022827"/>
    </source>
</evidence>
<dbReference type="PANTHER" id="PTHR43004:SF19">
    <property type="entry name" value="BINDING MONOOXYGENASE, PUTATIVE (JCVI)-RELATED"/>
    <property type="match status" value="1"/>
</dbReference>
<dbReference type="Gene3D" id="3.30.70.2450">
    <property type="match status" value="1"/>
</dbReference>
<keyword evidence="3" id="KW-0274">FAD</keyword>
<protein>
    <submittedName>
        <fullName evidence="5">FAD-dependent oxidoreductase</fullName>
    </submittedName>
</protein>
<dbReference type="Pfam" id="PF21274">
    <property type="entry name" value="Rng_hyd_C"/>
    <property type="match status" value="1"/>
</dbReference>
<evidence type="ECO:0000313" key="6">
    <source>
        <dbReference type="Proteomes" id="UP000516173"/>
    </source>
</evidence>
<dbReference type="InterPro" id="IPR036188">
    <property type="entry name" value="FAD/NAD-bd_sf"/>
</dbReference>
<evidence type="ECO:0000256" key="1">
    <source>
        <dbReference type="ARBA" id="ARBA00001974"/>
    </source>
</evidence>